<dbReference type="GO" id="GO:0006635">
    <property type="term" value="P:fatty acid beta-oxidation"/>
    <property type="evidence" value="ECO:0007669"/>
    <property type="project" value="TreeGrafter"/>
</dbReference>
<keyword evidence="3" id="KW-0276">Fatty acid metabolism</keyword>
<reference evidence="8 9" key="2">
    <citation type="journal article" date="2019" name="G3 (Bethesda)">
        <title>Hybrid Assembly of the Genome of the Entomopathogenic Nematode Steinernema carpocapsae Identifies the X-Chromosome.</title>
        <authorList>
            <person name="Serra L."/>
            <person name="Macchietto M."/>
            <person name="Macias-Munoz A."/>
            <person name="McGill C.J."/>
            <person name="Rodriguez I.M."/>
            <person name="Rodriguez B."/>
            <person name="Murad R."/>
            <person name="Mortazavi A."/>
        </authorList>
    </citation>
    <scope>NUCLEOTIDE SEQUENCE [LARGE SCALE GENOMIC DNA]</scope>
    <source>
        <strain evidence="8 9">ALL</strain>
    </source>
</reference>
<dbReference type="PROSITE" id="PS00098">
    <property type="entry name" value="THIOLASE_1"/>
    <property type="match status" value="1"/>
</dbReference>
<accession>A0A4U5M6F2</accession>
<dbReference type="GO" id="GO:0005739">
    <property type="term" value="C:mitochondrion"/>
    <property type="evidence" value="ECO:0007669"/>
    <property type="project" value="TreeGrafter"/>
</dbReference>
<evidence type="ECO:0000256" key="4">
    <source>
        <dbReference type="ARBA" id="ARBA00023098"/>
    </source>
</evidence>
<evidence type="ECO:0000256" key="1">
    <source>
        <dbReference type="ARBA" id="ARBA00010982"/>
    </source>
</evidence>
<dbReference type="STRING" id="34508.A0A4U5M6F2"/>
<dbReference type="Proteomes" id="UP000298663">
    <property type="component" value="Unassembled WGS sequence"/>
</dbReference>
<organism evidence="8 9">
    <name type="scientific">Steinernema carpocapsae</name>
    <name type="common">Entomopathogenic nematode</name>
    <dbReference type="NCBI Taxonomy" id="34508"/>
    <lineage>
        <taxon>Eukaryota</taxon>
        <taxon>Metazoa</taxon>
        <taxon>Ecdysozoa</taxon>
        <taxon>Nematoda</taxon>
        <taxon>Chromadorea</taxon>
        <taxon>Rhabditida</taxon>
        <taxon>Tylenchina</taxon>
        <taxon>Panagrolaimomorpha</taxon>
        <taxon>Strongyloidoidea</taxon>
        <taxon>Steinernematidae</taxon>
        <taxon>Steinernema</taxon>
    </lineage>
</organism>
<feature type="domain" description="Thiolase N-terminal" evidence="7">
    <location>
        <begin position="35"/>
        <end position="226"/>
    </location>
</feature>
<sequence length="305" mass="33936">MLRLIPSTLRQQRNFAAAASAAKPKTVEKQGRPNIVLVDAVRTPFVQSGTVFKDMMAVDLQREALLALSRRTNVPLSEVEHIICGTVIQECRTSNIAREAALTAGFPLNIPCNTVTLACISSNVAMTNLMDSMQAGHIQVGIAGGVELLSDVPIRYNRNARKAMLAIQKAKTPADKLKLGGEILKNLLAPELPAVAEFTSGETMGTSGDRLAAAFGVSRREQDEFAHPLEYPRRQGAEGGPPQRRYPRFHRRKEGPERFSGQWNPRLHHGEAREAQARFHQASWICHRRKRFVPHRRCFGRPCYD</sequence>
<keyword evidence="9" id="KW-1185">Reference proteome</keyword>
<keyword evidence="4" id="KW-0443">Lipid metabolism</keyword>
<dbReference type="InterPro" id="IPR016039">
    <property type="entry name" value="Thiolase-like"/>
</dbReference>
<dbReference type="Gene3D" id="3.40.47.10">
    <property type="match status" value="1"/>
</dbReference>
<dbReference type="InterPro" id="IPR020615">
    <property type="entry name" value="Thiolase_acyl_enz_int_AS"/>
</dbReference>
<keyword evidence="5" id="KW-0012">Acyltransferase</keyword>
<dbReference type="PANTHER" id="PTHR18919:SF153">
    <property type="entry name" value="TRIFUNCTIONAL ENZYME SUBUNIT BETA, MITOCHONDRIAL"/>
    <property type="match status" value="1"/>
</dbReference>
<feature type="region of interest" description="Disordered" evidence="6">
    <location>
        <begin position="224"/>
        <end position="267"/>
    </location>
</feature>
<evidence type="ECO:0000313" key="8">
    <source>
        <dbReference type="EMBL" id="TKR64392.1"/>
    </source>
</evidence>
<dbReference type="AlphaFoldDB" id="A0A4U5M6F2"/>
<reference evidence="8 9" key="1">
    <citation type="journal article" date="2015" name="Genome Biol.">
        <title>Comparative genomics of Steinernema reveals deeply conserved gene regulatory networks.</title>
        <authorList>
            <person name="Dillman A.R."/>
            <person name="Macchietto M."/>
            <person name="Porter C.F."/>
            <person name="Rogers A."/>
            <person name="Williams B."/>
            <person name="Antoshechkin I."/>
            <person name="Lee M.M."/>
            <person name="Goodwin Z."/>
            <person name="Lu X."/>
            <person name="Lewis E.E."/>
            <person name="Goodrich-Blair H."/>
            <person name="Stock S.P."/>
            <person name="Adams B.J."/>
            <person name="Sternberg P.W."/>
            <person name="Mortazavi A."/>
        </authorList>
    </citation>
    <scope>NUCLEOTIDE SEQUENCE [LARGE SCALE GENOMIC DNA]</scope>
    <source>
        <strain evidence="8 9">ALL</strain>
    </source>
</reference>
<dbReference type="EMBL" id="AZBU02000009">
    <property type="protein sequence ID" value="TKR64392.1"/>
    <property type="molecule type" value="Genomic_DNA"/>
</dbReference>
<evidence type="ECO:0000259" key="7">
    <source>
        <dbReference type="Pfam" id="PF00108"/>
    </source>
</evidence>
<evidence type="ECO:0000313" key="9">
    <source>
        <dbReference type="Proteomes" id="UP000298663"/>
    </source>
</evidence>
<comment type="similarity">
    <text evidence="1">Belongs to the thiolase-like superfamily. Thiolase family.</text>
</comment>
<evidence type="ECO:0000256" key="6">
    <source>
        <dbReference type="SAM" id="MobiDB-lite"/>
    </source>
</evidence>
<dbReference type="PANTHER" id="PTHR18919">
    <property type="entry name" value="ACETYL-COA C-ACYLTRANSFERASE"/>
    <property type="match status" value="1"/>
</dbReference>
<evidence type="ECO:0000256" key="3">
    <source>
        <dbReference type="ARBA" id="ARBA00022832"/>
    </source>
</evidence>
<proteinExistence type="inferred from homology"/>
<dbReference type="InterPro" id="IPR020616">
    <property type="entry name" value="Thiolase_N"/>
</dbReference>
<dbReference type="OrthoDB" id="5404651at2759"/>
<dbReference type="Pfam" id="PF00108">
    <property type="entry name" value="Thiolase_N"/>
    <property type="match status" value="1"/>
</dbReference>
<gene>
    <name evidence="8" type="ORF">L596_024935</name>
</gene>
<protein>
    <recommendedName>
        <fullName evidence="7">Thiolase N-terminal domain-containing protein</fullName>
    </recommendedName>
</protein>
<dbReference type="SUPFAM" id="SSF53901">
    <property type="entry name" value="Thiolase-like"/>
    <property type="match status" value="1"/>
</dbReference>
<keyword evidence="2" id="KW-0808">Transferase</keyword>
<evidence type="ECO:0000256" key="5">
    <source>
        <dbReference type="ARBA" id="ARBA00023315"/>
    </source>
</evidence>
<feature type="compositionally biased region" description="Basic and acidic residues" evidence="6">
    <location>
        <begin position="224"/>
        <end position="236"/>
    </location>
</feature>
<comment type="caution">
    <text evidence="8">The sequence shown here is derived from an EMBL/GenBank/DDBJ whole genome shotgun (WGS) entry which is preliminary data.</text>
</comment>
<dbReference type="GO" id="GO:0016747">
    <property type="term" value="F:acyltransferase activity, transferring groups other than amino-acyl groups"/>
    <property type="evidence" value="ECO:0007669"/>
    <property type="project" value="InterPro"/>
</dbReference>
<name>A0A4U5M6F2_STECR</name>
<evidence type="ECO:0000256" key="2">
    <source>
        <dbReference type="ARBA" id="ARBA00022679"/>
    </source>
</evidence>